<comment type="caution">
    <text evidence="1">The sequence shown here is derived from an EMBL/GenBank/DDBJ whole genome shotgun (WGS) entry which is preliminary data.</text>
</comment>
<proteinExistence type="predicted"/>
<evidence type="ECO:0000313" key="1">
    <source>
        <dbReference type="EMBL" id="KAG7320440.1"/>
    </source>
</evidence>
<keyword evidence="2" id="KW-1185">Reference proteome</keyword>
<accession>A0A9D3NE25</accession>
<organism evidence="1 2">
    <name type="scientific">Hemibagrus wyckioides</name>
    <dbReference type="NCBI Taxonomy" id="337641"/>
    <lineage>
        <taxon>Eukaryota</taxon>
        <taxon>Metazoa</taxon>
        <taxon>Chordata</taxon>
        <taxon>Craniata</taxon>
        <taxon>Vertebrata</taxon>
        <taxon>Euteleostomi</taxon>
        <taxon>Actinopterygii</taxon>
        <taxon>Neopterygii</taxon>
        <taxon>Teleostei</taxon>
        <taxon>Ostariophysi</taxon>
        <taxon>Siluriformes</taxon>
        <taxon>Bagridae</taxon>
        <taxon>Hemibagrus</taxon>
    </lineage>
</organism>
<name>A0A9D3NE25_9TELE</name>
<dbReference type="EMBL" id="JAHKSW010000019">
    <property type="protein sequence ID" value="KAG7320440.1"/>
    <property type="molecule type" value="Genomic_DNA"/>
</dbReference>
<gene>
    <name evidence="1" type="ORF">KOW79_016293</name>
</gene>
<evidence type="ECO:0000313" key="2">
    <source>
        <dbReference type="Proteomes" id="UP000824219"/>
    </source>
</evidence>
<dbReference type="AlphaFoldDB" id="A0A9D3NE25"/>
<protein>
    <submittedName>
        <fullName evidence="1">Uncharacterized protein</fullName>
    </submittedName>
</protein>
<dbReference type="Proteomes" id="UP000824219">
    <property type="component" value="Linkage Group LG19"/>
</dbReference>
<reference evidence="1 2" key="1">
    <citation type="submission" date="2021-06" db="EMBL/GenBank/DDBJ databases">
        <title>Chromosome-level genome assembly of the red-tail catfish (Hemibagrus wyckioides).</title>
        <authorList>
            <person name="Shao F."/>
        </authorList>
    </citation>
    <scope>NUCLEOTIDE SEQUENCE [LARGE SCALE GENOMIC DNA]</scope>
    <source>
        <strain evidence="1">EC202008001</strain>
        <tissue evidence="1">Blood</tissue>
    </source>
</reference>
<sequence>MEPAPQLTSLAMQSSSVIMTKTSLADGHCTGLVCLNRSSHFLSKLNHLLSQLFLLFPCFPVLFQPAHFHTACWSNRGRIFSRMLVSHGGLDVFYPVSSTI</sequence>